<organism evidence="3 4">
    <name type="scientific">Kaistia nematophila</name>
    <dbReference type="NCBI Taxonomy" id="2994654"/>
    <lineage>
        <taxon>Bacteria</taxon>
        <taxon>Pseudomonadati</taxon>
        <taxon>Pseudomonadota</taxon>
        <taxon>Alphaproteobacteria</taxon>
        <taxon>Hyphomicrobiales</taxon>
        <taxon>Kaistiaceae</taxon>
        <taxon>Kaistia</taxon>
    </lineage>
</organism>
<proteinExistence type="predicted"/>
<evidence type="ECO:0000256" key="1">
    <source>
        <dbReference type="ARBA" id="ARBA00022723"/>
    </source>
</evidence>
<sequence length="243" mass="26000">MTASNKPAAGWLQALPRNRLLGEFSLWSADLCNMERDVRRIDAHVDLYHIDVADGHFAPALLFFPDLVARIRGHTSRPLHVHLMTSDDVLLSQIRQFAEAGADLISIHVENAAVAEEALALIAELGVEAGMVLRIETPVETVKPWLSKLAFVTLLGTAIGVKGQGLSDEACPRLEAVRAMLQEAGLEDSVRLAADGGIRENTVPRLRAASAETVVLGSLAFGDPDLAARMAWLHALPGPGAAA</sequence>
<evidence type="ECO:0000313" key="4">
    <source>
        <dbReference type="Proteomes" id="UP001144805"/>
    </source>
</evidence>
<evidence type="ECO:0000256" key="2">
    <source>
        <dbReference type="ARBA" id="ARBA00023235"/>
    </source>
</evidence>
<dbReference type="PANTHER" id="PTHR11749">
    <property type="entry name" value="RIBULOSE-5-PHOSPHATE-3-EPIMERASE"/>
    <property type="match status" value="1"/>
</dbReference>
<name>A0A9X3E118_9HYPH</name>
<reference evidence="3" key="1">
    <citation type="submission" date="2022-11" db="EMBL/GenBank/DDBJ databases">
        <title>Biodiversity and phylogenetic relationships of bacteria.</title>
        <authorList>
            <person name="Machado R.A.R."/>
            <person name="Bhat A."/>
            <person name="Loulou A."/>
            <person name="Kallel S."/>
        </authorList>
    </citation>
    <scope>NUCLEOTIDE SEQUENCE</scope>
    <source>
        <strain evidence="3">K-TC2</strain>
    </source>
</reference>
<evidence type="ECO:0000313" key="3">
    <source>
        <dbReference type="EMBL" id="MCX5568597.1"/>
    </source>
</evidence>
<gene>
    <name evidence="3" type="ORF">OSH07_05285</name>
</gene>
<dbReference type="Gene3D" id="3.20.20.70">
    <property type="entry name" value="Aldolase class I"/>
    <property type="match status" value="1"/>
</dbReference>
<dbReference type="GO" id="GO:0016857">
    <property type="term" value="F:racemase and epimerase activity, acting on carbohydrates and derivatives"/>
    <property type="evidence" value="ECO:0007669"/>
    <property type="project" value="InterPro"/>
</dbReference>
<keyword evidence="4" id="KW-1185">Reference proteome</keyword>
<comment type="caution">
    <text evidence="3">The sequence shown here is derived from an EMBL/GenBank/DDBJ whole genome shotgun (WGS) entry which is preliminary data.</text>
</comment>
<dbReference type="InterPro" id="IPR013785">
    <property type="entry name" value="Aldolase_TIM"/>
</dbReference>
<dbReference type="InterPro" id="IPR000056">
    <property type="entry name" value="Ribul_P_3_epim-like"/>
</dbReference>
<keyword evidence="2" id="KW-0413">Isomerase</keyword>
<dbReference type="SUPFAM" id="SSF51366">
    <property type="entry name" value="Ribulose-phoshate binding barrel"/>
    <property type="match status" value="1"/>
</dbReference>
<dbReference type="EMBL" id="JAPKNK010000002">
    <property type="protein sequence ID" value="MCX5568597.1"/>
    <property type="molecule type" value="Genomic_DNA"/>
</dbReference>
<protein>
    <submittedName>
        <fullName evidence="3">Ribulose-phosphate 3-epimerase</fullName>
    </submittedName>
</protein>
<dbReference type="Proteomes" id="UP001144805">
    <property type="component" value="Unassembled WGS sequence"/>
</dbReference>
<keyword evidence="1" id="KW-0479">Metal-binding</keyword>
<dbReference type="AlphaFoldDB" id="A0A9X3E118"/>
<dbReference type="GO" id="GO:0046872">
    <property type="term" value="F:metal ion binding"/>
    <property type="evidence" value="ECO:0007669"/>
    <property type="project" value="UniProtKB-KW"/>
</dbReference>
<dbReference type="RefSeq" id="WP_266337570.1">
    <property type="nucleotide sequence ID" value="NZ_JAPKNK010000002.1"/>
</dbReference>
<dbReference type="CDD" id="cd00429">
    <property type="entry name" value="RPE"/>
    <property type="match status" value="1"/>
</dbReference>
<dbReference type="Pfam" id="PF00834">
    <property type="entry name" value="Ribul_P_3_epim"/>
    <property type="match status" value="1"/>
</dbReference>
<accession>A0A9X3E118</accession>
<dbReference type="InterPro" id="IPR011060">
    <property type="entry name" value="RibuloseP-bd_barrel"/>
</dbReference>
<dbReference type="GO" id="GO:0005975">
    <property type="term" value="P:carbohydrate metabolic process"/>
    <property type="evidence" value="ECO:0007669"/>
    <property type="project" value="InterPro"/>
</dbReference>